<dbReference type="InterPro" id="IPR003593">
    <property type="entry name" value="AAA+_ATPase"/>
</dbReference>
<dbReference type="EMBL" id="FMAJ01000003">
    <property type="protein sequence ID" value="SCB57808.1"/>
    <property type="molecule type" value="Genomic_DNA"/>
</dbReference>
<dbReference type="AlphaFoldDB" id="A0A1C3XZZ5"/>
<feature type="domain" description="AAA+ ATPase" evidence="2">
    <location>
        <begin position="209"/>
        <end position="391"/>
    </location>
</feature>
<comment type="similarity">
    <text evidence="1">Belongs to the Mg-chelatase subunits D/I family. ComM subfamily.</text>
</comment>
<dbReference type="Proteomes" id="UP000198723">
    <property type="component" value="Unassembled WGS sequence"/>
</dbReference>
<dbReference type="CDD" id="cd00009">
    <property type="entry name" value="AAA"/>
    <property type="match status" value="1"/>
</dbReference>
<evidence type="ECO:0000313" key="3">
    <source>
        <dbReference type="EMBL" id="SCB57808.1"/>
    </source>
</evidence>
<dbReference type="PANTHER" id="PTHR32039">
    <property type="entry name" value="MAGNESIUM-CHELATASE SUBUNIT CHLI"/>
    <property type="match status" value="1"/>
</dbReference>
<name>A0A1C3XZZ5_9HYPH</name>
<dbReference type="InterPro" id="IPR020568">
    <property type="entry name" value="Ribosomal_Su5_D2-typ_SF"/>
</dbReference>
<accession>A0A1C3XZZ5</accession>
<dbReference type="InterPro" id="IPR000523">
    <property type="entry name" value="Mg_chelatse_chII-like_cat_dom"/>
</dbReference>
<dbReference type="InterPro" id="IPR045006">
    <property type="entry name" value="CHLI-like"/>
</dbReference>
<dbReference type="NCBIfam" id="TIGR00368">
    <property type="entry name" value="YifB family Mg chelatase-like AAA ATPase"/>
    <property type="match status" value="1"/>
</dbReference>
<sequence>MVARVSTVAFQGIEGVPVEVQVMIAPGKVGMQIVGLPDKAVAESRERVQAALHASGLALPGKRVTVNLAPADLPKEGSHFDLPIALALMAALGAIPADALSDYVVVGELNLDGTIAAIAGALPAAIGANALGKGLICPAESGAEAAWAGAEVNILAPRSLIALANHFRGTQVLSRPEPSIRANAANLPDLAEIKGQESAKRALEVAAAGGHNLLMVGPPGSGKSMLASRLPSILPPLSPAELLEVSMVHSIAGQLTGGKLSDRRPFRTPHHSATMAALVGGGLRARPGEASLAHHGVLFLDEFPEFTPQALDALRQPLEGGECVIARANHRVSYPAKFQLIAAMNPCRCGMAGEPGHTCARGPRCMSDYQARISGPLMDRIDIRIDVPAVSAADLIRPMAAEASANVARRVAHARALQQERFARAGAGDIGTNARCSTAMIEKFAEPDASGLQLLRDAAEKMKFSARGYHRVLKVARTLADLDGKPTVGRMHLAEAISYRIAGERLTAAA</sequence>
<proteinExistence type="inferred from homology"/>
<gene>
    <name evidence="3" type="ORF">GA0061105_103265</name>
</gene>
<dbReference type="Pfam" id="PF13335">
    <property type="entry name" value="Mg_chelatase_C"/>
    <property type="match status" value="1"/>
</dbReference>
<dbReference type="Gene3D" id="3.40.50.300">
    <property type="entry name" value="P-loop containing nucleotide triphosphate hydrolases"/>
    <property type="match status" value="1"/>
</dbReference>
<dbReference type="Pfam" id="PF13541">
    <property type="entry name" value="ChlI"/>
    <property type="match status" value="1"/>
</dbReference>
<dbReference type="STRING" id="1138170.GA0061105_103265"/>
<dbReference type="InterPro" id="IPR025158">
    <property type="entry name" value="Mg_chelat-rel_C"/>
</dbReference>
<dbReference type="GO" id="GO:0005524">
    <property type="term" value="F:ATP binding"/>
    <property type="evidence" value="ECO:0007669"/>
    <property type="project" value="InterPro"/>
</dbReference>
<dbReference type="Pfam" id="PF01078">
    <property type="entry name" value="Mg_chelatase"/>
    <property type="match status" value="1"/>
</dbReference>
<protein>
    <submittedName>
        <fullName evidence="3">Magnesium chelatase family protein</fullName>
    </submittedName>
</protein>
<dbReference type="SUPFAM" id="SSF54211">
    <property type="entry name" value="Ribosomal protein S5 domain 2-like"/>
    <property type="match status" value="1"/>
</dbReference>
<dbReference type="RefSeq" id="WP_092749347.1">
    <property type="nucleotide sequence ID" value="NZ_FMAJ01000003.1"/>
</dbReference>
<dbReference type="InterPro" id="IPR014721">
    <property type="entry name" value="Ribsml_uS5_D2-typ_fold_subgr"/>
</dbReference>
<dbReference type="SMART" id="SM00382">
    <property type="entry name" value="AAA"/>
    <property type="match status" value="1"/>
</dbReference>
<reference evidence="3 4" key="1">
    <citation type="submission" date="2016-08" db="EMBL/GenBank/DDBJ databases">
        <authorList>
            <person name="Seilhamer J.J."/>
        </authorList>
    </citation>
    <scope>NUCLEOTIDE SEQUENCE [LARGE SCALE GENOMIC DNA]</scope>
    <source>
        <strain evidence="3 4">HBR26</strain>
    </source>
</reference>
<evidence type="ECO:0000256" key="1">
    <source>
        <dbReference type="ARBA" id="ARBA00006354"/>
    </source>
</evidence>
<dbReference type="Gene3D" id="3.30.230.10">
    <property type="match status" value="1"/>
</dbReference>
<evidence type="ECO:0000313" key="4">
    <source>
        <dbReference type="Proteomes" id="UP000198723"/>
    </source>
</evidence>
<dbReference type="InterPro" id="IPR027417">
    <property type="entry name" value="P-loop_NTPase"/>
</dbReference>
<dbReference type="InterPro" id="IPR004482">
    <property type="entry name" value="Mg_chelat-rel"/>
</dbReference>
<evidence type="ECO:0000259" key="2">
    <source>
        <dbReference type="SMART" id="SM00382"/>
    </source>
</evidence>
<dbReference type="PANTHER" id="PTHR32039:SF7">
    <property type="entry name" value="COMPETENCE PROTEIN COMM"/>
    <property type="match status" value="1"/>
</dbReference>
<dbReference type="SUPFAM" id="SSF52540">
    <property type="entry name" value="P-loop containing nucleoside triphosphate hydrolases"/>
    <property type="match status" value="1"/>
</dbReference>
<organism evidence="3 4">
    <name type="scientific">Rhizobium aethiopicum</name>
    <dbReference type="NCBI Taxonomy" id="1138170"/>
    <lineage>
        <taxon>Bacteria</taxon>
        <taxon>Pseudomonadati</taxon>
        <taxon>Pseudomonadota</taxon>
        <taxon>Alphaproteobacteria</taxon>
        <taxon>Hyphomicrobiales</taxon>
        <taxon>Rhizobiaceae</taxon>
        <taxon>Rhizobium/Agrobacterium group</taxon>
        <taxon>Rhizobium</taxon>
    </lineage>
</organism>